<feature type="compositionally biased region" description="Basic and acidic residues" evidence="1">
    <location>
        <begin position="29"/>
        <end position="42"/>
    </location>
</feature>
<reference evidence="2 3" key="1">
    <citation type="journal article" date="2019" name="J. Hered.">
        <title>An Improved Genome Assembly for Drosophila navojoa, the Basal Species in the mojavensis Cluster.</title>
        <authorList>
            <person name="Vanderlinde T."/>
            <person name="Dupim E.G."/>
            <person name="Nazario-Yepiz N.O."/>
            <person name="Carvalho A.B."/>
        </authorList>
    </citation>
    <scope>NUCLEOTIDE SEQUENCE [LARGE SCALE GENOMIC DNA]</scope>
    <source>
        <strain evidence="2">Navoj_Jal97</strain>
        <tissue evidence="2">Whole organism</tissue>
    </source>
</reference>
<evidence type="ECO:0000313" key="3">
    <source>
        <dbReference type="Proteomes" id="UP000295192"/>
    </source>
</evidence>
<evidence type="ECO:0000256" key="1">
    <source>
        <dbReference type="SAM" id="MobiDB-lite"/>
    </source>
</evidence>
<dbReference type="Proteomes" id="UP000295192">
    <property type="component" value="Unassembled WGS sequence"/>
</dbReference>
<feature type="compositionally biased region" description="Polar residues" evidence="1">
    <location>
        <begin position="14"/>
        <end position="28"/>
    </location>
</feature>
<name>A0A484B1H2_DRONA</name>
<protein>
    <submittedName>
        <fullName evidence="2">Uncharacterized protein</fullName>
    </submittedName>
</protein>
<organism evidence="2 3">
    <name type="scientific">Drosophila navojoa</name>
    <name type="common">Fruit fly</name>
    <dbReference type="NCBI Taxonomy" id="7232"/>
    <lineage>
        <taxon>Eukaryota</taxon>
        <taxon>Metazoa</taxon>
        <taxon>Ecdysozoa</taxon>
        <taxon>Arthropoda</taxon>
        <taxon>Hexapoda</taxon>
        <taxon>Insecta</taxon>
        <taxon>Pterygota</taxon>
        <taxon>Neoptera</taxon>
        <taxon>Endopterygota</taxon>
        <taxon>Diptera</taxon>
        <taxon>Brachycera</taxon>
        <taxon>Muscomorpha</taxon>
        <taxon>Ephydroidea</taxon>
        <taxon>Drosophilidae</taxon>
        <taxon>Drosophila</taxon>
    </lineage>
</organism>
<proteinExistence type="predicted"/>
<dbReference type="AlphaFoldDB" id="A0A484B1H2"/>
<accession>A0A484B1H2</accession>
<evidence type="ECO:0000313" key="2">
    <source>
        <dbReference type="EMBL" id="TDG42544.1"/>
    </source>
</evidence>
<feature type="region of interest" description="Disordered" evidence="1">
    <location>
        <begin position="1"/>
        <end position="46"/>
    </location>
</feature>
<dbReference type="EMBL" id="LSRL02000222">
    <property type="protein sequence ID" value="TDG42544.1"/>
    <property type="molecule type" value="Genomic_DNA"/>
</dbReference>
<gene>
    <name evidence="2" type="ORF">AWZ03_011038</name>
</gene>
<keyword evidence="3" id="KW-1185">Reference proteome</keyword>
<comment type="caution">
    <text evidence="2">The sequence shown here is derived from an EMBL/GenBank/DDBJ whole genome shotgun (WGS) entry which is preliminary data.</text>
</comment>
<sequence>MQRPQRVEDWAESTPDQAGASSPLSTEPGQKDGGLRSARDSENGFDVLSSSNCPAAAAAAAADYVDGDDAIASRDSRNYFRHKSANVATTLHSARSVPPRGCLRWCCCFGSA</sequence>